<evidence type="ECO:0000313" key="4">
    <source>
        <dbReference type="Proteomes" id="UP000184356"/>
    </source>
</evidence>
<dbReference type="GeneID" id="63766392"/>
<dbReference type="GO" id="GO:0005773">
    <property type="term" value="C:vacuole"/>
    <property type="evidence" value="ECO:0007669"/>
    <property type="project" value="GOC"/>
</dbReference>
<dbReference type="OrthoDB" id="5563539at2759"/>
<proteinExistence type="predicted"/>
<dbReference type="STRING" id="1036612.A0A1L9TTI3"/>
<dbReference type="AlphaFoldDB" id="A0A1L9TTI3"/>
<feature type="domain" description="Nitrogen regulatory protein areA GATA-like" evidence="2">
    <location>
        <begin position="72"/>
        <end position="99"/>
    </location>
</feature>
<sequence>MAKIMSWCPTYNREFSHGESGTPSNPSVNPPAHFPRSSSQIPAADDSLVEEEPSRHVDYLSHEWIEEDIWASWRYVVFRRERYENSVRLENAAWRTWTKLKYNLGTISPDALNWLKDCDVTWLYGPLKSSYTRVKPPAVSPRPSYSQSPSCCPDRKSILKKRTASETILQRSLSRHTLLQHAGAILKAQQAERSYNRPGIDNRLSAFEPTIQKSRARFASNISRSHAGLRSEKRRIHFNKEVLQCITVEKEEEKGWLEFRDQSSSDDSCIVEPAAPRVVDKTIAPLPPTTLKYHGDAPEPQPSSIISRWSWKNYIPGYQQYSSSFRKTRR</sequence>
<keyword evidence="4" id="KW-1185">Reference proteome</keyword>
<dbReference type="VEuPathDB" id="FungiDB:ASPSYDRAFT_656632"/>
<dbReference type="Pfam" id="PF08550">
    <property type="entry name" value="GATA_AreA"/>
    <property type="match status" value="1"/>
</dbReference>
<dbReference type="PANTHER" id="PTHR28051:SF1">
    <property type="entry name" value="PROTEIN MTL1-RELATED"/>
    <property type="match status" value="1"/>
</dbReference>
<protein>
    <recommendedName>
        <fullName evidence="2">Nitrogen regulatory protein areA GATA-like domain-containing protein</fullName>
    </recommendedName>
</protein>
<feature type="region of interest" description="Disordered" evidence="1">
    <location>
        <begin position="16"/>
        <end position="46"/>
    </location>
</feature>
<name>A0A1L9TTI3_9EURO</name>
<dbReference type="GO" id="GO:0007039">
    <property type="term" value="P:protein catabolic process in the vacuole"/>
    <property type="evidence" value="ECO:0007669"/>
    <property type="project" value="TreeGrafter"/>
</dbReference>
<dbReference type="GO" id="GO:0042149">
    <property type="term" value="P:cellular response to glucose starvation"/>
    <property type="evidence" value="ECO:0007669"/>
    <property type="project" value="TreeGrafter"/>
</dbReference>
<dbReference type="Proteomes" id="UP000184356">
    <property type="component" value="Unassembled WGS sequence"/>
</dbReference>
<dbReference type="EMBL" id="KV878583">
    <property type="protein sequence ID" value="OJJ62593.1"/>
    <property type="molecule type" value="Genomic_DNA"/>
</dbReference>
<accession>A0A1L9TTI3</accession>
<evidence type="ECO:0000313" key="3">
    <source>
        <dbReference type="EMBL" id="OJJ62593.1"/>
    </source>
</evidence>
<dbReference type="RefSeq" id="XP_040706399.1">
    <property type="nucleotide sequence ID" value="XM_040850319.1"/>
</dbReference>
<evidence type="ECO:0000256" key="1">
    <source>
        <dbReference type="SAM" id="MobiDB-lite"/>
    </source>
</evidence>
<dbReference type="PANTHER" id="PTHR28051">
    <property type="entry name" value="PROTEIN MTL1-RELATED"/>
    <property type="match status" value="1"/>
</dbReference>
<organism evidence="3 4">
    <name type="scientific">Aspergillus sydowii CBS 593.65</name>
    <dbReference type="NCBI Taxonomy" id="1036612"/>
    <lineage>
        <taxon>Eukaryota</taxon>
        <taxon>Fungi</taxon>
        <taxon>Dikarya</taxon>
        <taxon>Ascomycota</taxon>
        <taxon>Pezizomycotina</taxon>
        <taxon>Eurotiomycetes</taxon>
        <taxon>Eurotiomycetidae</taxon>
        <taxon>Eurotiales</taxon>
        <taxon>Aspergillaceae</taxon>
        <taxon>Aspergillus</taxon>
        <taxon>Aspergillus subgen. Nidulantes</taxon>
    </lineage>
</organism>
<reference evidence="4" key="1">
    <citation type="journal article" date="2017" name="Genome Biol.">
        <title>Comparative genomics reveals high biological diversity and specific adaptations in the industrially and medically important fungal genus Aspergillus.</title>
        <authorList>
            <person name="de Vries R.P."/>
            <person name="Riley R."/>
            <person name="Wiebenga A."/>
            <person name="Aguilar-Osorio G."/>
            <person name="Amillis S."/>
            <person name="Uchima C.A."/>
            <person name="Anderluh G."/>
            <person name="Asadollahi M."/>
            <person name="Askin M."/>
            <person name="Barry K."/>
            <person name="Battaglia E."/>
            <person name="Bayram O."/>
            <person name="Benocci T."/>
            <person name="Braus-Stromeyer S.A."/>
            <person name="Caldana C."/>
            <person name="Canovas D."/>
            <person name="Cerqueira G.C."/>
            <person name="Chen F."/>
            <person name="Chen W."/>
            <person name="Choi C."/>
            <person name="Clum A."/>
            <person name="Dos Santos R.A."/>
            <person name="Damasio A.R."/>
            <person name="Diallinas G."/>
            <person name="Emri T."/>
            <person name="Fekete E."/>
            <person name="Flipphi M."/>
            <person name="Freyberg S."/>
            <person name="Gallo A."/>
            <person name="Gournas C."/>
            <person name="Habgood R."/>
            <person name="Hainaut M."/>
            <person name="Harispe M.L."/>
            <person name="Henrissat B."/>
            <person name="Hilden K.S."/>
            <person name="Hope R."/>
            <person name="Hossain A."/>
            <person name="Karabika E."/>
            <person name="Karaffa L."/>
            <person name="Karanyi Z."/>
            <person name="Krasevec N."/>
            <person name="Kuo A."/>
            <person name="Kusch H."/>
            <person name="LaButti K."/>
            <person name="Lagendijk E.L."/>
            <person name="Lapidus A."/>
            <person name="Levasseur A."/>
            <person name="Lindquist E."/>
            <person name="Lipzen A."/>
            <person name="Logrieco A.F."/>
            <person name="MacCabe A."/>
            <person name="Maekelae M.R."/>
            <person name="Malavazi I."/>
            <person name="Melin P."/>
            <person name="Meyer V."/>
            <person name="Mielnichuk N."/>
            <person name="Miskei M."/>
            <person name="Molnar A.P."/>
            <person name="Mule G."/>
            <person name="Ngan C.Y."/>
            <person name="Orejas M."/>
            <person name="Orosz E."/>
            <person name="Ouedraogo J.P."/>
            <person name="Overkamp K.M."/>
            <person name="Park H.-S."/>
            <person name="Perrone G."/>
            <person name="Piumi F."/>
            <person name="Punt P.J."/>
            <person name="Ram A.F."/>
            <person name="Ramon A."/>
            <person name="Rauscher S."/>
            <person name="Record E."/>
            <person name="Riano-Pachon D.M."/>
            <person name="Robert V."/>
            <person name="Roehrig J."/>
            <person name="Ruller R."/>
            <person name="Salamov A."/>
            <person name="Salih N.S."/>
            <person name="Samson R.A."/>
            <person name="Sandor E."/>
            <person name="Sanguinetti M."/>
            <person name="Schuetze T."/>
            <person name="Sepcic K."/>
            <person name="Shelest E."/>
            <person name="Sherlock G."/>
            <person name="Sophianopoulou V."/>
            <person name="Squina F.M."/>
            <person name="Sun H."/>
            <person name="Susca A."/>
            <person name="Todd R.B."/>
            <person name="Tsang A."/>
            <person name="Unkles S.E."/>
            <person name="van de Wiele N."/>
            <person name="van Rossen-Uffink D."/>
            <person name="Oliveira J.V."/>
            <person name="Vesth T.C."/>
            <person name="Visser J."/>
            <person name="Yu J.-H."/>
            <person name="Zhou M."/>
            <person name="Andersen M.R."/>
            <person name="Archer D.B."/>
            <person name="Baker S.E."/>
            <person name="Benoit I."/>
            <person name="Brakhage A.A."/>
            <person name="Braus G.H."/>
            <person name="Fischer R."/>
            <person name="Frisvad J.C."/>
            <person name="Goldman G.H."/>
            <person name="Houbraken J."/>
            <person name="Oakley B."/>
            <person name="Pocsi I."/>
            <person name="Scazzocchio C."/>
            <person name="Seiboth B."/>
            <person name="vanKuyk P.A."/>
            <person name="Wortman J."/>
            <person name="Dyer P.S."/>
            <person name="Grigoriev I.V."/>
        </authorList>
    </citation>
    <scope>NUCLEOTIDE SEQUENCE [LARGE SCALE GENOMIC DNA]</scope>
    <source>
        <strain evidence="4">CBS 593.65</strain>
    </source>
</reference>
<dbReference type="InterPro" id="IPR013860">
    <property type="entry name" value="AreA_GATA"/>
</dbReference>
<gene>
    <name evidence="3" type="ORF">ASPSYDRAFT_656632</name>
</gene>
<evidence type="ECO:0000259" key="2">
    <source>
        <dbReference type="Pfam" id="PF08550"/>
    </source>
</evidence>
<dbReference type="InterPro" id="IPR052292">
    <property type="entry name" value="Glucose_repression_reg"/>
</dbReference>